<dbReference type="Proteomes" id="UP001164746">
    <property type="component" value="Chromosome 13"/>
</dbReference>
<sequence length="1740" mass="193517">MRKEGRTERGISVKREPVDDGYDDSDCTLLERLGRGLIPPDMDDIDESLDADNEVLEDFDSSCVDGNISDRTVVQTNYSVRKGRDSQRELTPDVFQFQTDDQGKEYVTMKPEALKVHGKKRKPVRMYSTGDQRCPVTSLKLYLAKRNPGCPSFFQRPLDTGFGSRAIGINALGKMMIDISRSAGLSKVYPNRAIRATAQVLLIDVGDHQKLVNVPPSISENASSQKTIQSIGQVNPTGNMLVFFQPQVAGISQIASVPETAGNTLKGPGIPSVPQTVGNNVVQGPQRARDPQTAKNYEVQGLQIASVPQTEENNVAQGQSNVQNEPENAPQKQPHLSQVLNKTLVSDSENIPLNNTTMSDGQNIPVNNTTKSDSQNVTVDEATMLDSEDKSESSTIRNLNIPKSSMCMKRWYLKDVITRSDLECLYASKAFLIDTPTGLLNKVWFEVGLHFCDGRKSQRYLSPEVFLFVTDEEGCEYVTIRPEAYKAHGVNLRSNQMYSTGGPLCPVESLKLYLSKRHPSCRAFFQRPIVDSAFRYRPTWYECQPVGKNALGKMMALISRIAGLSKIYPCCSLKATAEFGLADDGLQLRRLISSVEELMKASVSSDKKTVGQSHEKSPHLGSVTSDKGDNAVRSDDGLPCIPKCNMLPKETPEEQQYFDNITSKTKVVEESDFAVDTDSSSNSSTSESERNLSELSNEYDLQENQDEREQDFMEIAGNDDSLSHRPGRDNTASTSSVQEVLQSLLREPDVNVRMVIERLLQQNDDILAQMDPTPLKSKPKSSFTANHDSSKGVTDHGPPVDTELVCAVSSKIVLVGSEGQPLQLDMEYFFCNFCSHKSKTKIGLLVHIQEHRFHCKYCKYQAFSRASVIAHCAQEHEEFQSTAKALKYLTHVPDIAAKSEMKKRKADEDTEQSKVAKRAKVDEMPSLSMEVDEISDGDIATNGTTDKIIIARNSGVKAHTAAQSLQEGVSLPTSGGRYLLVPTGMPFIPQGQTNFAPNVSSSLPVIQNVMSKNKEVDNALIESPVKRALAMKVSSGSAHPASVTSNKPASSLPPSATPPVTVSSGLCWNCGYCGFVTLSQSFLKIHLNYMHQGQAHKYVAMLVSSEEELTKIKESDAKLSSNPQQGQVIQTSQLYHKQSTPENLGSKSNNISGKENPQIELDNAEQVDVEQLEKSIPISFKCAHCNFTSAEELSVKYHMFQRHAGSVLYGLDMKAVKLRKKRYVFYCLKKNCKYFTKDLQEFRSHIDSCTPWLEDNAPKDVDPTVIKSLELTKKFIEKNSMSGEFTKESRIYNTADFGCSYCSYISNNNTRLKKHVLMNHSEARCLFQDLHATQKGPVYFCKTCLWETRTQDSLVTHNEQKHSDVPAVSSSSKTGQSSLETCTDSADKENSSDSVGREKSIESVDTENSVDSVMTVKSEPGLENDPNKETLADTTLDMYEGIVSKETYESALTEYLKAENKLPPTPPRSSGRPARGAALKCKLSFQSVQAPDLYRCLYCTQYCFGISLVRKHMRDKHKLKALQAIDVKKQSERDSEGHVINICPAENCLVYSFNFENLILHAEKRHEMSLAHHDLNRLAKANQKTVFVATGNKKGQQNPEETFKCLYCPMSETFHSGLDIKKHLIAKHNGEEFVYRDCFARKLNKTSRIYTCHDMDCEFTTEVQNDYLMHVYAHNKTRIYECSACQWFTANKEISEGHISKVHSGESVAMIALELQLTSSGSIVKLVDGSAVKVEKSNGL</sequence>
<dbReference type="PANTHER" id="PTHR21446:SF12">
    <property type="entry name" value="POTASSIUM CHANNEL TETRAMERIZATION DOMAIN CONTAINING 1"/>
    <property type="match status" value="1"/>
</dbReference>
<feature type="compositionally biased region" description="Polar residues" evidence="1">
    <location>
        <begin position="1037"/>
        <end position="1047"/>
    </location>
</feature>
<feature type="region of interest" description="Disordered" evidence="1">
    <location>
        <begin position="899"/>
        <end position="919"/>
    </location>
</feature>
<dbReference type="Gene3D" id="3.30.160.60">
    <property type="entry name" value="Classic Zinc Finger"/>
    <property type="match status" value="2"/>
</dbReference>
<protein>
    <recommendedName>
        <fullName evidence="2">C2H2-type domain-containing protein</fullName>
    </recommendedName>
</protein>
<name>A0ABY7FW41_MYAAR</name>
<reference evidence="3" key="1">
    <citation type="submission" date="2022-11" db="EMBL/GenBank/DDBJ databases">
        <title>Centuries of genome instability and evolution in soft-shell clam transmissible cancer (bioRxiv).</title>
        <authorList>
            <person name="Hart S.F.M."/>
            <person name="Yonemitsu M.A."/>
            <person name="Giersch R.M."/>
            <person name="Beal B.F."/>
            <person name="Arriagada G."/>
            <person name="Davis B.W."/>
            <person name="Ostrander E.A."/>
            <person name="Goff S.P."/>
            <person name="Metzger M.J."/>
        </authorList>
    </citation>
    <scope>NUCLEOTIDE SEQUENCE</scope>
    <source>
        <strain evidence="3">MELC-2E11</strain>
        <tissue evidence="3">Siphon/mantle</tissue>
    </source>
</reference>
<evidence type="ECO:0000313" key="3">
    <source>
        <dbReference type="EMBL" id="WAR23396.1"/>
    </source>
</evidence>
<feature type="region of interest" description="Disordered" evidence="1">
    <location>
        <begin position="1"/>
        <end position="23"/>
    </location>
</feature>
<feature type="region of interest" description="Disordered" evidence="1">
    <location>
        <begin position="353"/>
        <end position="373"/>
    </location>
</feature>
<dbReference type="InterPro" id="IPR052787">
    <property type="entry name" value="MAVS"/>
</dbReference>
<feature type="region of interest" description="Disordered" evidence="1">
    <location>
        <begin position="1357"/>
        <end position="1432"/>
    </location>
</feature>
<feature type="compositionally biased region" description="Basic and acidic residues" evidence="1">
    <location>
        <begin position="1"/>
        <end position="18"/>
    </location>
</feature>
<feature type="domain" description="C2H2-type" evidence="2">
    <location>
        <begin position="1496"/>
        <end position="1517"/>
    </location>
</feature>
<evidence type="ECO:0000256" key="1">
    <source>
        <dbReference type="SAM" id="MobiDB-lite"/>
    </source>
</evidence>
<dbReference type="PANTHER" id="PTHR21446">
    <property type="entry name" value="DUF3504 DOMAIN-CONTAINING PROTEIN"/>
    <property type="match status" value="1"/>
</dbReference>
<dbReference type="EMBL" id="CP111024">
    <property type="protein sequence ID" value="WAR23396.1"/>
    <property type="molecule type" value="Genomic_DNA"/>
</dbReference>
<feature type="region of interest" description="Disordered" evidence="1">
    <location>
        <begin position="603"/>
        <end position="647"/>
    </location>
</feature>
<feature type="region of interest" description="Disordered" evidence="1">
    <location>
        <begin position="717"/>
        <end position="736"/>
    </location>
</feature>
<feature type="compositionally biased region" description="Basic and acidic residues" evidence="1">
    <location>
        <begin position="626"/>
        <end position="636"/>
    </location>
</feature>
<feature type="region of interest" description="Disordered" evidence="1">
    <location>
        <begin position="672"/>
        <end position="706"/>
    </location>
</feature>
<organism evidence="3 4">
    <name type="scientific">Mya arenaria</name>
    <name type="common">Soft-shell clam</name>
    <dbReference type="NCBI Taxonomy" id="6604"/>
    <lineage>
        <taxon>Eukaryota</taxon>
        <taxon>Metazoa</taxon>
        <taxon>Spiralia</taxon>
        <taxon>Lophotrochozoa</taxon>
        <taxon>Mollusca</taxon>
        <taxon>Bivalvia</taxon>
        <taxon>Autobranchia</taxon>
        <taxon>Heteroconchia</taxon>
        <taxon>Euheterodonta</taxon>
        <taxon>Imparidentia</taxon>
        <taxon>Neoheterodontei</taxon>
        <taxon>Myida</taxon>
        <taxon>Myoidea</taxon>
        <taxon>Myidae</taxon>
        <taxon>Mya</taxon>
    </lineage>
</organism>
<feature type="region of interest" description="Disordered" evidence="1">
    <location>
        <begin position="266"/>
        <end position="293"/>
    </location>
</feature>
<dbReference type="SMART" id="SM00355">
    <property type="entry name" value="ZnF_C2H2"/>
    <property type="match status" value="12"/>
</dbReference>
<proteinExistence type="predicted"/>
<feature type="region of interest" description="Disordered" evidence="1">
    <location>
        <begin position="305"/>
        <end position="334"/>
    </location>
</feature>
<feature type="compositionally biased region" description="Polar residues" evidence="1">
    <location>
        <begin position="306"/>
        <end position="334"/>
    </location>
</feature>
<feature type="compositionally biased region" description="Polar residues" evidence="1">
    <location>
        <begin position="1368"/>
        <end position="1384"/>
    </location>
</feature>
<keyword evidence="4" id="KW-1185">Reference proteome</keyword>
<feature type="compositionally biased region" description="Basic and acidic residues" evidence="1">
    <location>
        <begin position="1385"/>
        <end position="1402"/>
    </location>
</feature>
<dbReference type="InterPro" id="IPR013087">
    <property type="entry name" value="Znf_C2H2_type"/>
</dbReference>
<evidence type="ECO:0000259" key="2">
    <source>
        <dbReference type="PROSITE" id="PS00028"/>
    </source>
</evidence>
<accession>A0ABY7FW41</accession>
<evidence type="ECO:0000313" key="4">
    <source>
        <dbReference type="Proteomes" id="UP001164746"/>
    </source>
</evidence>
<feature type="region of interest" description="Disordered" evidence="1">
    <location>
        <begin position="770"/>
        <end position="797"/>
    </location>
</feature>
<feature type="compositionally biased region" description="Basic and acidic residues" evidence="1">
    <location>
        <begin position="605"/>
        <end position="618"/>
    </location>
</feature>
<feature type="compositionally biased region" description="Polar residues" evidence="1">
    <location>
        <begin position="273"/>
        <end position="283"/>
    </location>
</feature>
<gene>
    <name evidence="3" type="ORF">MAR_037065</name>
</gene>
<dbReference type="PROSITE" id="PS00028">
    <property type="entry name" value="ZINC_FINGER_C2H2_1"/>
    <property type="match status" value="1"/>
</dbReference>
<feature type="region of interest" description="Disordered" evidence="1">
    <location>
        <begin position="1037"/>
        <end position="1056"/>
    </location>
</feature>